<keyword evidence="1" id="KW-0812">Transmembrane</keyword>
<sequence>MERARTPESRLAQFRSEWPTSVSWREVREEDPTAFRSAVHGALLLPLAVLATLVAVSLSMEIPIAISLPDWLDWMRGLILVAAFWVMIGLCIWSLVLLSLPFDARRGIAIARFAQERGLLYSRNGFAPDRLGIFFAEGRGRPAPRRPVRLAHQLDPSRGPLFLSAFSLWRGTGAPNPSLQIAVASYTGGKSDPKGPRHAFRFMEMGLPRTLPHLMIDARRNGSLRSLLPGTQRLSLEGDFDRYFTVYAPQGYERDALQLLTPDVMVCLIDHGRRWDIEIIEDRLIVASSRFRRRSDRADVTAMLLFSELIGAELGRQAAYYTDPRADQPRTQVASAGRRLRLRSAAWTTAIFALVVAAMLTFPHVLGWILDNN</sequence>
<feature type="transmembrane region" description="Helical" evidence="1">
    <location>
        <begin position="43"/>
        <end position="66"/>
    </location>
</feature>
<name>A0A4Q8AL10_9MICO</name>
<keyword evidence="1" id="KW-0472">Membrane</keyword>
<organism evidence="2 3">
    <name type="scientific">Microterricola gilva</name>
    <dbReference type="NCBI Taxonomy" id="393267"/>
    <lineage>
        <taxon>Bacteria</taxon>
        <taxon>Bacillati</taxon>
        <taxon>Actinomycetota</taxon>
        <taxon>Actinomycetes</taxon>
        <taxon>Micrococcales</taxon>
        <taxon>Microbacteriaceae</taxon>
        <taxon>Microterricola</taxon>
    </lineage>
</organism>
<evidence type="ECO:0000313" key="3">
    <source>
        <dbReference type="Proteomes" id="UP000291483"/>
    </source>
</evidence>
<dbReference type="AlphaFoldDB" id="A0A4Q8AL10"/>
<feature type="transmembrane region" description="Helical" evidence="1">
    <location>
        <begin position="78"/>
        <end position="102"/>
    </location>
</feature>
<gene>
    <name evidence="2" type="ORF">EV379_0849</name>
</gene>
<comment type="caution">
    <text evidence="2">The sequence shown here is derived from an EMBL/GenBank/DDBJ whole genome shotgun (WGS) entry which is preliminary data.</text>
</comment>
<keyword evidence="1" id="KW-1133">Transmembrane helix</keyword>
<proteinExistence type="predicted"/>
<dbReference type="EMBL" id="SHLC01000001">
    <property type="protein sequence ID" value="RZU64549.1"/>
    <property type="molecule type" value="Genomic_DNA"/>
</dbReference>
<evidence type="ECO:0000313" key="2">
    <source>
        <dbReference type="EMBL" id="RZU64549.1"/>
    </source>
</evidence>
<feature type="transmembrane region" description="Helical" evidence="1">
    <location>
        <begin position="345"/>
        <end position="370"/>
    </location>
</feature>
<evidence type="ECO:0000256" key="1">
    <source>
        <dbReference type="SAM" id="Phobius"/>
    </source>
</evidence>
<reference evidence="2 3" key="1">
    <citation type="submission" date="2019-02" db="EMBL/GenBank/DDBJ databases">
        <title>Sequencing the genomes of 1000 actinobacteria strains.</title>
        <authorList>
            <person name="Klenk H.-P."/>
        </authorList>
    </citation>
    <scope>NUCLEOTIDE SEQUENCE [LARGE SCALE GENOMIC DNA]</scope>
    <source>
        <strain evidence="2 3">DSM 18319</strain>
    </source>
</reference>
<dbReference type="Proteomes" id="UP000291483">
    <property type="component" value="Unassembled WGS sequence"/>
</dbReference>
<keyword evidence="3" id="KW-1185">Reference proteome</keyword>
<accession>A0A4Q8AL10</accession>
<protein>
    <submittedName>
        <fullName evidence="2">Uncharacterized protein</fullName>
    </submittedName>
</protein>